<gene>
    <name evidence="18" type="ORF">MYP_2115</name>
</gene>
<evidence type="ECO:0000256" key="1">
    <source>
        <dbReference type="ARBA" id="ARBA00000085"/>
    </source>
</evidence>
<comment type="catalytic activity">
    <reaction evidence="1">
        <text>ATP + protein L-histidine = ADP + protein N-phospho-L-histidine.</text>
        <dbReference type="EC" id="2.7.13.3"/>
    </reaction>
</comment>
<sequence>MRIRNKLTIQFTGIVFCILIVFSASIYTAFWKYRTYYFRKRLKEKALNTTKMLIEVKEINTDLLKKLRRKYFLTFPNEFVRIYDKYDNLVYKDDTINYKLPNELLQKIRSEKNYSFSIKGRQVVGIDYDGTYVITASAIDKDGYETLKFLALSLFAGNFIALIIIFLSGKFFSSKALFPIADIIEEVDNINEGHTGLRLKNRDGKDEIATLANSFNNMFDRIEDTFENQSKFISHASHELRTPLTSITGEIDVALLKDRTSEEYKATLYSILEESLALTELSNKLLKLLQSNNKNLNADRINLRHLIDRLEEEIYERRYKNKFKIENRTSKELSILEIFGNEDLIKAALINVIDNGFKYSDYPVTLKISRQEGTKISFKVIDHGIGIDKDDLSKIIQPFYRSSKGNEKKGFGIGLSLTEKIVTLHKGTLEIFSKPKFGTQVTLTFPI</sequence>
<dbReference type="SMART" id="SM00388">
    <property type="entry name" value="HisKA"/>
    <property type="match status" value="1"/>
</dbReference>
<evidence type="ECO:0000256" key="5">
    <source>
        <dbReference type="ARBA" id="ARBA00022553"/>
    </source>
</evidence>
<evidence type="ECO:0000259" key="17">
    <source>
        <dbReference type="PROSITE" id="PS50885"/>
    </source>
</evidence>
<dbReference type="PRINTS" id="PR00344">
    <property type="entry name" value="BCTRLSENSOR"/>
</dbReference>
<feature type="transmembrane region" description="Helical" evidence="15">
    <location>
        <begin position="149"/>
        <end position="167"/>
    </location>
</feature>
<dbReference type="GO" id="GO:0005886">
    <property type="term" value="C:plasma membrane"/>
    <property type="evidence" value="ECO:0007669"/>
    <property type="project" value="UniProtKB-SubCell"/>
</dbReference>
<keyword evidence="14" id="KW-0175">Coiled coil</keyword>
<feature type="domain" description="HAMP" evidence="17">
    <location>
        <begin position="174"/>
        <end position="227"/>
    </location>
</feature>
<keyword evidence="9 18" id="KW-0418">Kinase</keyword>
<keyword evidence="19" id="KW-1185">Reference proteome</keyword>
<dbReference type="Gene3D" id="3.30.565.10">
    <property type="entry name" value="Histidine kinase-like ATPase, C-terminal domain"/>
    <property type="match status" value="1"/>
</dbReference>
<keyword evidence="4" id="KW-1003">Cell membrane</keyword>
<evidence type="ECO:0000256" key="4">
    <source>
        <dbReference type="ARBA" id="ARBA00022475"/>
    </source>
</evidence>
<evidence type="ECO:0000256" key="6">
    <source>
        <dbReference type="ARBA" id="ARBA00022679"/>
    </source>
</evidence>
<keyword evidence="10" id="KW-0067">ATP-binding</keyword>
<dbReference type="GO" id="GO:0005524">
    <property type="term" value="F:ATP binding"/>
    <property type="evidence" value="ECO:0007669"/>
    <property type="project" value="UniProtKB-KW"/>
</dbReference>
<keyword evidence="11 15" id="KW-1133">Transmembrane helix</keyword>
<evidence type="ECO:0000259" key="16">
    <source>
        <dbReference type="PROSITE" id="PS50109"/>
    </source>
</evidence>
<accession>A0A098LEN7</accession>
<evidence type="ECO:0000256" key="15">
    <source>
        <dbReference type="SAM" id="Phobius"/>
    </source>
</evidence>
<dbReference type="GO" id="GO:0000155">
    <property type="term" value="F:phosphorelay sensor kinase activity"/>
    <property type="evidence" value="ECO:0007669"/>
    <property type="project" value="InterPro"/>
</dbReference>
<dbReference type="SMART" id="SM00304">
    <property type="entry name" value="HAMP"/>
    <property type="match status" value="1"/>
</dbReference>
<evidence type="ECO:0000256" key="14">
    <source>
        <dbReference type="SAM" id="Coils"/>
    </source>
</evidence>
<dbReference type="EC" id="2.7.13.3" evidence="3"/>
<dbReference type="AlphaFoldDB" id="A0A098LEN7"/>
<keyword evidence="13 15" id="KW-0472">Membrane</keyword>
<keyword evidence="6" id="KW-0808">Transferase</keyword>
<dbReference type="PANTHER" id="PTHR45528">
    <property type="entry name" value="SENSOR HISTIDINE KINASE CPXA"/>
    <property type="match status" value="1"/>
</dbReference>
<dbReference type="Pfam" id="PF02518">
    <property type="entry name" value="HATPase_c"/>
    <property type="match status" value="1"/>
</dbReference>
<evidence type="ECO:0000256" key="13">
    <source>
        <dbReference type="ARBA" id="ARBA00023136"/>
    </source>
</evidence>
<dbReference type="InterPro" id="IPR036890">
    <property type="entry name" value="HATPase_C_sf"/>
</dbReference>
<dbReference type="InterPro" id="IPR003661">
    <property type="entry name" value="HisK_dim/P_dom"/>
</dbReference>
<name>A0A098LEN7_9BACT</name>
<dbReference type="InterPro" id="IPR004358">
    <property type="entry name" value="Sig_transdc_His_kin-like_C"/>
</dbReference>
<organism evidence="18 19">
    <name type="scientific">Sporocytophaga myxococcoides</name>
    <dbReference type="NCBI Taxonomy" id="153721"/>
    <lineage>
        <taxon>Bacteria</taxon>
        <taxon>Pseudomonadati</taxon>
        <taxon>Bacteroidota</taxon>
        <taxon>Cytophagia</taxon>
        <taxon>Cytophagales</taxon>
        <taxon>Cytophagaceae</taxon>
        <taxon>Sporocytophaga</taxon>
    </lineage>
</organism>
<feature type="coiled-coil region" evidence="14">
    <location>
        <begin position="286"/>
        <end position="313"/>
    </location>
</feature>
<evidence type="ECO:0000313" key="19">
    <source>
        <dbReference type="Proteomes" id="UP000030185"/>
    </source>
</evidence>
<dbReference type="InterPro" id="IPR050398">
    <property type="entry name" value="HssS/ArlS-like"/>
</dbReference>
<evidence type="ECO:0000256" key="3">
    <source>
        <dbReference type="ARBA" id="ARBA00012438"/>
    </source>
</evidence>
<dbReference type="InterPro" id="IPR003660">
    <property type="entry name" value="HAMP_dom"/>
</dbReference>
<dbReference type="OrthoDB" id="1522504at2"/>
<comment type="caution">
    <text evidence="18">The sequence shown here is derived from an EMBL/GenBank/DDBJ whole genome shotgun (WGS) entry which is preliminary data.</text>
</comment>
<dbReference type="Gene3D" id="1.10.287.130">
    <property type="match status" value="1"/>
</dbReference>
<dbReference type="Proteomes" id="UP000030185">
    <property type="component" value="Unassembled WGS sequence"/>
</dbReference>
<dbReference type="CDD" id="cd00082">
    <property type="entry name" value="HisKA"/>
    <property type="match status" value="1"/>
</dbReference>
<evidence type="ECO:0000256" key="9">
    <source>
        <dbReference type="ARBA" id="ARBA00022777"/>
    </source>
</evidence>
<feature type="domain" description="Histidine kinase" evidence="16">
    <location>
        <begin position="235"/>
        <end position="447"/>
    </location>
</feature>
<keyword evidence="12" id="KW-0902">Two-component regulatory system</keyword>
<evidence type="ECO:0000313" key="18">
    <source>
        <dbReference type="EMBL" id="GAL84887.1"/>
    </source>
</evidence>
<evidence type="ECO:0000256" key="10">
    <source>
        <dbReference type="ARBA" id="ARBA00022840"/>
    </source>
</evidence>
<dbReference type="Gene3D" id="6.10.340.10">
    <property type="match status" value="1"/>
</dbReference>
<keyword evidence="8" id="KW-0547">Nucleotide-binding</keyword>
<dbReference type="PROSITE" id="PS50109">
    <property type="entry name" value="HIS_KIN"/>
    <property type="match status" value="1"/>
</dbReference>
<keyword evidence="5" id="KW-0597">Phosphoprotein</keyword>
<proteinExistence type="predicted"/>
<comment type="subcellular location">
    <subcellularLocation>
        <location evidence="2">Cell membrane</location>
        <topology evidence="2">Multi-pass membrane protein</topology>
    </subcellularLocation>
</comment>
<dbReference type="Pfam" id="PF00672">
    <property type="entry name" value="HAMP"/>
    <property type="match status" value="1"/>
</dbReference>
<evidence type="ECO:0000256" key="11">
    <source>
        <dbReference type="ARBA" id="ARBA00022989"/>
    </source>
</evidence>
<dbReference type="SMART" id="SM00387">
    <property type="entry name" value="HATPase_c"/>
    <property type="match status" value="1"/>
</dbReference>
<feature type="transmembrane region" description="Helical" evidence="15">
    <location>
        <begin position="7"/>
        <end position="30"/>
    </location>
</feature>
<evidence type="ECO:0000256" key="12">
    <source>
        <dbReference type="ARBA" id="ARBA00023012"/>
    </source>
</evidence>
<dbReference type="RefSeq" id="WP_045462380.1">
    <property type="nucleotide sequence ID" value="NZ_BBLT01000003.1"/>
</dbReference>
<dbReference type="SUPFAM" id="SSF158472">
    <property type="entry name" value="HAMP domain-like"/>
    <property type="match status" value="1"/>
</dbReference>
<dbReference type="PANTHER" id="PTHR45528:SF1">
    <property type="entry name" value="SENSOR HISTIDINE KINASE CPXA"/>
    <property type="match status" value="1"/>
</dbReference>
<dbReference type="Pfam" id="PF00512">
    <property type="entry name" value="HisKA"/>
    <property type="match status" value="1"/>
</dbReference>
<evidence type="ECO:0000256" key="7">
    <source>
        <dbReference type="ARBA" id="ARBA00022692"/>
    </source>
</evidence>
<dbReference type="SUPFAM" id="SSF47384">
    <property type="entry name" value="Homodimeric domain of signal transducing histidine kinase"/>
    <property type="match status" value="1"/>
</dbReference>
<dbReference type="CDD" id="cd06225">
    <property type="entry name" value="HAMP"/>
    <property type="match status" value="1"/>
</dbReference>
<dbReference type="EMBL" id="BBLT01000003">
    <property type="protein sequence ID" value="GAL84887.1"/>
    <property type="molecule type" value="Genomic_DNA"/>
</dbReference>
<dbReference type="InterPro" id="IPR036097">
    <property type="entry name" value="HisK_dim/P_sf"/>
</dbReference>
<dbReference type="InterPro" id="IPR003594">
    <property type="entry name" value="HATPase_dom"/>
</dbReference>
<dbReference type="SUPFAM" id="SSF55874">
    <property type="entry name" value="ATPase domain of HSP90 chaperone/DNA topoisomerase II/histidine kinase"/>
    <property type="match status" value="1"/>
</dbReference>
<evidence type="ECO:0000256" key="8">
    <source>
        <dbReference type="ARBA" id="ARBA00022741"/>
    </source>
</evidence>
<dbReference type="STRING" id="153721.MYP_2115"/>
<evidence type="ECO:0000256" key="2">
    <source>
        <dbReference type="ARBA" id="ARBA00004651"/>
    </source>
</evidence>
<protein>
    <recommendedName>
        <fullName evidence="3">histidine kinase</fullName>
        <ecNumber evidence="3">2.7.13.3</ecNumber>
    </recommendedName>
</protein>
<dbReference type="InterPro" id="IPR005467">
    <property type="entry name" value="His_kinase_dom"/>
</dbReference>
<reference evidence="18 19" key="1">
    <citation type="submission" date="2014-09" db="EMBL/GenBank/DDBJ databases">
        <title>Sporocytophaga myxococcoides PG-01 genome sequencing.</title>
        <authorList>
            <person name="Liu L."/>
            <person name="Gao P.J."/>
            <person name="Chen G.J."/>
            <person name="Wang L.S."/>
        </authorList>
    </citation>
    <scope>NUCLEOTIDE SEQUENCE [LARGE SCALE GENOMIC DNA]</scope>
    <source>
        <strain evidence="18 19">PG-01</strain>
    </source>
</reference>
<dbReference type="eggNOG" id="COG2205">
    <property type="taxonomic scope" value="Bacteria"/>
</dbReference>
<dbReference type="PROSITE" id="PS50885">
    <property type="entry name" value="HAMP"/>
    <property type="match status" value="1"/>
</dbReference>
<keyword evidence="7 15" id="KW-0812">Transmembrane</keyword>